<dbReference type="SUPFAM" id="SSF102215">
    <property type="entry name" value="Creatininase"/>
    <property type="match status" value="1"/>
</dbReference>
<feature type="region of interest" description="Disordered" evidence="1">
    <location>
        <begin position="1"/>
        <end position="28"/>
    </location>
</feature>
<proteinExistence type="predicted"/>
<gene>
    <name evidence="2" type="ORF">SY89_01116</name>
</gene>
<dbReference type="STRING" id="699431.SY89_01116"/>
<dbReference type="InterPro" id="IPR024087">
    <property type="entry name" value="Creatininase-like_sf"/>
</dbReference>
<comment type="caution">
    <text evidence="2">The sequence shown here is derived from an EMBL/GenBank/DDBJ whole genome shotgun (WGS) entry which is preliminary data.</text>
</comment>
<evidence type="ECO:0000313" key="2">
    <source>
        <dbReference type="EMBL" id="KPN30387.1"/>
    </source>
</evidence>
<reference evidence="3" key="1">
    <citation type="submission" date="2013-11" db="EMBL/GenBank/DDBJ databases">
        <authorList>
            <person name="Hoang H.T."/>
            <person name="Killian M.L."/>
            <person name="Madson D.M."/>
            <person name="Arruda P.H.E."/>
            <person name="Sun D."/>
            <person name="Schwartz K.J."/>
            <person name="Yoon K."/>
        </authorList>
    </citation>
    <scope>NUCLEOTIDE SEQUENCE [LARGE SCALE GENOMIC DNA]</scope>
    <source>
        <strain evidence="3">CDK2</strain>
    </source>
</reference>
<sequence length="50" mass="5262">MNLAVDSDEFTENGVVGDPSEGDADRGEELKELATGALVDLLAALRERTA</sequence>
<dbReference type="EMBL" id="LGUC01000001">
    <property type="protein sequence ID" value="KPN30387.1"/>
    <property type="molecule type" value="Genomic_DNA"/>
</dbReference>
<dbReference type="Proteomes" id="UP000050535">
    <property type="component" value="Unassembled WGS sequence"/>
</dbReference>
<evidence type="ECO:0000313" key="3">
    <source>
        <dbReference type="Proteomes" id="UP000050535"/>
    </source>
</evidence>
<organism evidence="2 3">
    <name type="scientific">Halolamina pelagica</name>
    <dbReference type="NCBI Taxonomy" id="699431"/>
    <lineage>
        <taxon>Archaea</taxon>
        <taxon>Methanobacteriati</taxon>
        <taxon>Methanobacteriota</taxon>
        <taxon>Stenosarchaea group</taxon>
        <taxon>Halobacteria</taxon>
        <taxon>Halobacteriales</taxon>
        <taxon>Haloferacaceae</taxon>
    </lineage>
</organism>
<keyword evidence="3" id="KW-1185">Reference proteome</keyword>
<accession>A0A0N8HZT3</accession>
<evidence type="ECO:0000256" key="1">
    <source>
        <dbReference type="SAM" id="MobiDB-lite"/>
    </source>
</evidence>
<feature type="compositionally biased region" description="Acidic residues" evidence="1">
    <location>
        <begin position="1"/>
        <end position="11"/>
    </location>
</feature>
<name>A0A0N8HZT3_9EURY</name>
<dbReference type="AlphaFoldDB" id="A0A0N8HZT3"/>
<protein>
    <submittedName>
        <fullName evidence="2">Uncharacterized protein</fullName>
    </submittedName>
</protein>